<dbReference type="GO" id="GO:0046872">
    <property type="term" value="F:metal ion binding"/>
    <property type="evidence" value="ECO:0007669"/>
    <property type="project" value="UniProtKB-KW"/>
</dbReference>
<sequence length="659" mass="72933">MMNEEEAVLETVPEKDELRCTSEMHELHHKNILPPSPLVTRRDRRNSLSEKAASGPSHHGHVKYFCRERGHGYITPSGPPNSPDIFVHISDVEGDYVPHEGDEVVYKLCPIPPNTALRLKYRRKSPKIAEEAVRQSLCMAFDCICFSIGIEARLLRRLANTCIHISAPTLCRTYGQENAGCFCICNHFLLLDSTKVLTSIYVISAIVSGQSRTAIDLRIPVCLRPVLQRHCGSIVFINVAVTDIVYVVRTTPSERLALLRLHRLAAAFAYRNKAEMMDYVIPKQFYNVLETMRRLSLGSPKDIKEVHFFNDVPVPAIPPTGARVKVCYAGVCLTDREVKNTKQARITCGIKDTSLFPGYEVAGVIESFGPEAEPGSYGLELGDRVVVWPTDEMCKYGYADFVSVPSLDFLVKIPESFSMHVAAMLPAGATWAYSAILQSGPIIDAFCQSKGHCNLLIVGAGGLGLWLLRMCRFYLSHHPERRINLLVADGKEERLSLAERNGADRVVHWDESEFEEHLITRTKDAARSGLQIVFDFVTSPRTVTRSLRCLSEGGVLFVGGLSGLDVQLPVKLLAKNHLSIIGVSRGSIELLKSLVQLIDAAKVEPPSYKVYPITQAGSVLKQLSMSEVEGRAILEVCNPEKAAAMVKTNTPLANDQVLA</sequence>
<dbReference type="InterPro" id="IPR013154">
    <property type="entry name" value="ADH-like_N"/>
</dbReference>
<dbReference type="Pfam" id="PF00107">
    <property type="entry name" value="ADH_zinc_N"/>
    <property type="match status" value="1"/>
</dbReference>
<dbReference type="SUPFAM" id="SSF51735">
    <property type="entry name" value="NAD(P)-binding Rossmann-fold domains"/>
    <property type="match status" value="1"/>
</dbReference>
<dbReference type="Proteomes" id="UP000046395">
    <property type="component" value="Unassembled WGS sequence"/>
</dbReference>
<dbReference type="Gene3D" id="3.90.180.10">
    <property type="entry name" value="Medium-chain alcohol dehydrogenases, catalytic domain"/>
    <property type="match status" value="1"/>
</dbReference>
<dbReference type="STRING" id="70415.A0A5S6R3J8"/>
<accession>A0A5S6R3J8</accession>
<evidence type="ECO:0000256" key="5">
    <source>
        <dbReference type="SAM" id="MobiDB-lite"/>
    </source>
</evidence>
<feature type="region of interest" description="Disordered" evidence="5">
    <location>
        <begin position="33"/>
        <end position="59"/>
    </location>
</feature>
<evidence type="ECO:0000313" key="7">
    <source>
        <dbReference type="Proteomes" id="UP000046395"/>
    </source>
</evidence>
<dbReference type="InterPro" id="IPR036291">
    <property type="entry name" value="NAD(P)-bd_dom_sf"/>
</dbReference>
<dbReference type="WBParaSite" id="TMUE_3000014191.1">
    <property type="protein sequence ID" value="TMUE_3000014191.1"/>
    <property type="gene ID" value="WBGene00289854"/>
</dbReference>
<keyword evidence="4" id="KW-0560">Oxidoreductase</keyword>
<dbReference type="PANTHER" id="PTHR43401">
    <property type="entry name" value="L-THREONINE 3-DEHYDROGENASE"/>
    <property type="match status" value="1"/>
</dbReference>
<dbReference type="PANTHER" id="PTHR43401:SF2">
    <property type="entry name" value="L-THREONINE 3-DEHYDROGENASE"/>
    <property type="match status" value="1"/>
</dbReference>
<evidence type="ECO:0000259" key="6">
    <source>
        <dbReference type="PROSITE" id="PS51857"/>
    </source>
</evidence>
<dbReference type="InterPro" id="IPR020843">
    <property type="entry name" value="ER"/>
</dbReference>
<dbReference type="Gene3D" id="2.40.50.140">
    <property type="entry name" value="Nucleic acid-binding proteins"/>
    <property type="match status" value="1"/>
</dbReference>
<dbReference type="FunFam" id="2.40.50.140:FF:000086">
    <property type="entry name" value="Cold shock domain-containing protein C2"/>
    <property type="match status" value="1"/>
</dbReference>
<protein>
    <submittedName>
        <fullName evidence="8">PKS_ER domain-containing protein</fullName>
    </submittedName>
</protein>
<keyword evidence="3" id="KW-0862">Zinc</keyword>
<dbReference type="SUPFAM" id="SSF50249">
    <property type="entry name" value="Nucleic acid-binding proteins"/>
    <property type="match status" value="1"/>
</dbReference>
<keyword evidence="1" id="KW-0597">Phosphoprotein</keyword>
<organism evidence="7 8">
    <name type="scientific">Trichuris muris</name>
    <name type="common">Mouse whipworm</name>
    <dbReference type="NCBI Taxonomy" id="70415"/>
    <lineage>
        <taxon>Eukaryota</taxon>
        <taxon>Metazoa</taxon>
        <taxon>Ecdysozoa</taxon>
        <taxon>Nematoda</taxon>
        <taxon>Enoplea</taxon>
        <taxon>Dorylaimia</taxon>
        <taxon>Trichinellida</taxon>
        <taxon>Trichuridae</taxon>
        <taxon>Trichuris</taxon>
    </lineage>
</organism>
<evidence type="ECO:0000256" key="1">
    <source>
        <dbReference type="ARBA" id="ARBA00022553"/>
    </source>
</evidence>
<feature type="domain" description="CSD" evidence="6">
    <location>
        <begin position="57"/>
        <end position="137"/>
    </location>
</feature>
<dbReference type="Pfam" id="PF08240">
    <property type="entry name" value="ADH_N"/>
    <property type="match status" value="1"/>
</dbReference>
<proteinExistence type="predicted"/>
<evidence type="ECO:0000256" key="4">
    <source>
        <dbReference type="ARBA" id="ARBA00023002"/>
    </source>
</evidence>
<keyword evidence="7" id="KW-1185">Reference proteome</keyword>
<dbReference type="AlphaFoldDB" id="A0A5S6R3J8"/>
<dbReference type="InterPro" id="IPR002059">
    <property type="entry name" value="CSP_DNA-bd"/>
</dbReference>
<dbReference type="InterPro" id="IPR012340">
    <property type="entry name" value="NA-bd_OB-fold"/>
</dbReference>
<dbReference type="PROSITE" id="PS51857">
    <property type="entry name" value="CSD_2"/>
    <property type="match status" value="1"/>
</dbReference>
<dbReference type="SMART" id="SM00829">
    <property type="entry name" value="PKS_ER"/>
    <property type="match status" value="1"/>
</dbReference>
<dbReference type="SUPFAM" id="SSF50129">
    <property type="entry name" value="GroES-like"/>
    <property type="match status" value="1"/>
</dbReference>
<name>A0A5S6R3J8_TRIMR</name>
<keyword evidence="2" id="KW-0479">Metal-binding</keyword>
<dbReference type="InterPro" id="IPR013149">
    <property type="entry name" value="ADH-like_C"/>
</dbReference>
<evidence type="ECO:0000256" key="3">
    <source>
        <dbReference type="ARBA" id="ARBA00022833"/>
    </source>
</evidence>
<reference evidence="8" key="1">
    <citation type="submission" date="2019-12" db="UniProtKB">
        <authorList>
            <consortium name="WormBaseParasite"/>
        </authorList>
    </citation>
    <scope>IDENTIFICATION</scope>
</reference>
<dbReference type="GO" id="GO:0016491">
    <property type="term" value="F:oxidoreductase activity"/>
    <property type="evidence" value="ECO:0007669"/>
    <property type="project" value="UniProtKB-KW"/>
</dbReference>
<evidence type="ECO:0000313" key="8">
    <source>
        <dbReference type="WBParaSite" id="TMUE_3000014191.1"/>
    </source>
</evidence>
<dbReference type="GO" id="GO:0003676">
    <property type="term" value="F:nucleic acid binding"/>
    <property type="evidence" value="ECO:0007669"/>
    <property type="project" value="InterPro"/>
</dbReference>
<dbReference type="InterPro" id="IPR011032">
    <property type="entry name" value="GroES-like_sf"/>
</dbReference>
<evidence type="ECO:0000256" key="2">
    <source>
        <dbReference type="ARBA" id="ARBA00022723"/>
    </source>
</evidence>
<dbReference type="InterPro" id="IPR050129">
    <property type="entry name" value="Zn_alcohol_dh"/>
</dbReference>